<evidence type="ECO:0000256" key="1">
    <source>
        <dbReference type="ARBA" id="ARBA00004184"/>
    </source>
</evidence>
<dbReference type="GO" id="GO:0005886">
    <property type="term" value="C:plasma membrane"/>
    <property type="evidence" value="ECO:0007669"/>
    <property type="project" value="TreeGrafter"/>
</dbReference>
<dbReference type="STRING" id="1219011.GCA_001895045_02965"/>
<evidence type="ECO:0000256" key="2">
    <source>
        <dbReference type="ARBA" id="ARBA00007937"/>
    </source>
</evidence>
<dbReference type="Proteomes" id="UP000249091">
    <property type="component" value="Chromosome 1"/>
</dbReference>
<dbReference type="RefSeq" id="WP_072701830.1">
    <property type="nucleotide sequence ID" value="NZ_JAFBBL010000001.1"/>
</dbReference>
<protein>
    <submittedName>
        <fullName evidence="8">Glycerol-3-phosphate acyltransferase</fullName>
        <ecNumber evidence="8">2.3.1.15</ecNumber>
    </submittedName>
</protein>
<feature type="domain" description="Phospholipid/glycerol acyltransferase" evidence="7">
    <location>
        <begin position="266"/>
        <end position="393"/>
    </location>
</feature>
<keyword evidence="5 8" id="KW-0012">Acyltransferase</keyword>
<dbReference type="InterPro" id="IPR045520">
    <property type="entry name" value="GPAT/DHAPAT_C"/>
</dbReference>
<dbReference type="CDD" id="cd07993">
    <property type="entry name" value="LPLAT_DHAPAT-like"/>
    <property type="match status" value="1"/>
</dbReference>
<accession>A0A2X4TUM0</accession>
<dbReference type="SMART" id="SM00563">
    <property type="entry name" value="PlsC"/>
    <property type="match status" value="1"/>
</dbReference>
<dbReference type="InterPro" id="IPR022284">
    <property type="entry name" value="GPAT/DHAPAT"/>
</dbReference>
<evidence type="ECO:0000313" key="8">
    <source>
        <dbReference type="EMBL" id="SQI31106.1"/>
    </source>
</evidence>
<organism evidence="8 9">
    <name type="scientific">Rhodococcus coprophilus</name>
    <dbReference type="NCBI Taxonomy" id="38310"/>
    <lineage>
        <taxon>Bacteria</taxon>
        <taxon>Bacillati</taxon>
        <taxon>Actinomycetota</taxon>
        <taxon>Actinomycetes</taxon>
        <taxon>Mycobacteriales</taxon>
        <taxon>Nocardiaceae</taxon>
        <taxon>Rhodococcus</taxon>
    </lineage>
</organism>
<evidence type="ECO:0000256" key="3">
    <source>
        <dbReference type="ARBA" id="ARBA00022679"/>
    </source>
</evidence>
<feature type="region of interest" description="Disordered" evidence="6">
    <location>
        <begin position="447"/>
        <end position="468"/>
    </location>
</feature>
<evidence type="ECO:0000313" key="9">
    <source>
        <dbReference type="Proteomes" id="UP000249091"/>
    </source>
</evidence>
<keyword evidence="9" id="KW-1185">Reference proteome</keyword>
<dbReference type="PANTHER" id="PTHR12563:SF17">
    <property type="entry name" value="DIHYDROXYACETONE PHOSPHATE ACYLTRANSFERASE"/>
    <property type="match status" value="1"/>
</dbReference>
<reference evidence="8 9" key="1">
    <citation type="submission" date="2018-06" db="EMBL/GenBank/DDBJ databases">
        <authorList>
            <consortium name="Pathogen Informatics"/>
            <person name="Doyle S."/>
        </authorList>
    </citation>
    <scope>NUCLEOTIDE SEQUENCE [LARGE SCALE GENOMIC DNA]</scope>
    <source>
        <strain evidence="8 9">NCTC10994</strain>
    </source>
</reference>
<evidence type="ECO:0000259" key="7">
    <source>
        <dbReference type="SMART" id="SM00563"/>
    </source>
</evidence>
<dbReference type="EC" id="2.3.1.15" evidence="8"/>
<comment type="similarity">
    <text evidence="2">Belongs to the GPAT/DAPAT family.</text>
</comment>
<dbReference type="InterPro" id="IPR041728">
    <property type="entry name" value="GPAT/DHAPAT_LPLAT"/>
</dbReference>
<dbReference type="PANTHER" id="PTHR12563">
    <property type="entry name" value="GLYCEROL-3-PHOSPHATE ACYLTRANSFERASE"/>
    <property type="match status" value="1"/>
</dbReference>
<dbReference type="NCBIfam" id="NF002886">
    <property type="entry name" value="PRK03355.1"/>
    <property type="match status" value="1"/>
</dbReference>
<dbReference type="SUPFAM" id="SSF69593">
    <property type="entry name" value="Glycerol-3-phosphate (1)-acyltransferase"/>
    <property type="match status" value="1"/>
</dbReference>
<proteinExistence type="inferred from homology"/>
<dbReference type="EMBL" id="LS483468">
    <property type="protein sequence ID" value="SQI31106.1"/>
    <property type="molecule type" value="Genomic_DNA"/>
</dbReference>
<name>A0A2X4TUM0_9NOCA</name>
<evidence type="ECO:0000256" key="4">
    <source>
        <dbReference type="ARBA" id="ARBA00023136"/>
    </source>
</evidence>
<dbReference type="GO" id="GO:0006629">
    <property type="term" value="P:lipid metabolic process"/>
    <property type="evidence" value="ECO:0007669"/>
    <property type="project" value="InterPro"/>
</dbReference>
<evidence type="ECO:0000256" key="6">
    <source>
        <dbReference type="SAM" id="MobiDB-lite"/>
    </source>
</evidence>
<dbReference type="InterPro" id="IPR002123">
    <property type="entry name" value="Plipid/glycerol_acylTrfase"/>
</dbReference>
<dbReference type="GO" id="GO:0004366">
    <property type="term" value="F:glycerol-3-phosphate O-acyltransferase activity"/>
    <property type="evidence" value="ECO:0007669"/>
    <property type="project" value="UniProtKB-EC"/>
</dbReference>
<keyword evidence="3 8" id="KW-0808">Transferase</keyword>
<keyword evidence="4" id="KW-0472">Membrane</keyword>
<dbReference type="Pfam" id="PF01553">
    <property type="entry name" value="Acyltransferase"/>
    <property type="match status" value="1"/>
</dbReference>
<dbReference type="GO" id="GO:0012505">
    <property type="term" value="C:endomembrane system"/>
    <property type="evidence" value="ECO:0007669"/>
    <property type="project" value="UniProtKB-SubCell"/>
</dbReference>
<dbReference type="KEGG" id="rcr:NCTC10994_01872"/>
<dbReference type="AlphaFoldDB" id="A0A2X4TUM0"/>
<gene>
    <name evidence="8" type="primary">plsB</name>
    <name evidence="8" type="ORF">NCTC10994_01872</name>
</gene>
<dbReference type="Pfam" id="PF19277">
    <property type="entry name" value="GPAT_C"/>
    <property type="match status" value="1"/>
</dbReference>
<sequence length="786" mass="87634">MRDDGKSGAHTPARPTVVVAATTTPIEQRLIADWLRSDRVPAEYRAAAPPESLDLDSRILATDLLCRTDDPLVLPVRVVWLPAERGGARRVRFSDVLALTNPRNPNRVIQKWLVGRGADRYRIVVARPASLNELRDQFAAEHGSDAAEAANLARYITRRAVVALERAERAVIGDRYKVPRLVAEQIMDSSAFRRRLDSLASDLGLSRSEVDTRARTALGELVAVQSRLVSDLFTQAMRPLHTSAWTVHADESGLRALRGLNRTRPLVFLPSHRSYADALVLGNILAANEFPRNHLMGGANLTFWPIGPMARRTGTVFIRRSFHDDVVYKAALEEYFAFLLGKRFNLEWYFEGGRTRTGKLRPPRYGLLNYVANAIRGGRVEDAMLVPVSITYEALAEVAAVAAEQTGSAKKPEGLTWLFGYMRNQQRSAGNVYVRFGDPLSMRSRLAASGDPDLSGEPPADDTERSDRRRKALQKVAFEIAVGINNETPVTVNSLVTLALLGVRDRSLTLEEVRAVIAPVRHYLDRRRIPHGELRILDIEGGLDKVLASLTDAGVVTTYAGGEEPVYSIHRGQHLVAAFYRNSGVHWFVNRSILELAVLYAHDSPGEGDPVRVAWEEAKRLRDLLKFEFFFPDRDTFEAQMREELELLVPEWGDSLPTKEQALTGLVETGFFMSHRTLRSFFDAQLVVAERLTKRDPSLEIAEGPFLDECVSVGQQMLLQGRLHGPESVSSELFASALALARNRGLLDRDESAYEKRRTFAAQLLAVGERIALAESLDVSNRKAQR</sequence>
<evidence type="ECO:0000256" key="5">
    <source>
        <dbReference type="ARBA" id="ARBA00023315"/>
    </source>
</evidence>
<comment type="subcellular location">
    <subcellularLocation>
        <location evidence="1">Endomembrane system</location>
        <topology evidence="1">Peripheral membrane protein</topology>
    </subcellularLocation>
</comment>